<evidence type="ECO:0000256" key="1">
    <source>
        <dbReference type="ARBA" id="ARBA00023002"/>
    </source>
</evidence>
<evidence type="ECO:0000256" key="2">
    <source>
        <dbReference type="ARBA" id="ARBA00023027"/>
    </source>
</evidence>
<organism evidence="4 5">
    <name type="scientific">Jiella pelagia</name>
    <dbReference type="NCBI Taxonomy" id="2986949"/>
    <lineage>
        <taxon>Bacteria</taxon>
        <taxon>Pseudomonadati</taxon>
        <taxon>Pseudomonadota</taxon>
        <taxon>Alphaproteobacteria</taxon>
        <taxon>Hyphomicrobiales</taxon>
        <taxon>Aurantimonadaceae</taxon>
        <taxon>Jiella</taxon>
    </lineage>
</organism>
<evidence type="ECO:0000259" key="3">
    <source>
        <dbReference type="Pfam" id="PF02826"/>
    </source>
</evidence>
<dbReference type="InterPro" id="IPR036291">
    <property type="entry name" value="NAD(P)-bd_dom_sf"/>
</dbReference>
<keyword evidence="2" id="KW-0520">NAD</keyword>
<sequence length="328" mass="35616">MKIFMIGEAANHAGILAASLQQPHEIVPLSREAAQSDAHDGLIGAGDVVISLRLKRTGNPFPPVRLLHVPGAGLDGIDFGSLAPDTAICNVFEHEIPIAEYVLSAMLEWEIRAVEMRRTFTPETWPDVYRERVPHGEIYGKTLCVVGFGRIGRAIATRAKAFGMRILALDAYAGDLGPADEILPPQELDRLLPEVDYLVLACPLTKATTGLIGKAQLVAMKPTAVLINISRAEIADEASLFEALAQKTIGGACLDVWYRYPAGSSDRVEPSSFPFHTLENAVCTPHSSAWTRQLPQRRYAFIAENLNRLARGEPLRNVVRAPGAGPAK</sequence>
<evidence type="ECO:0000313" key="5">
    <source>
        <dbReference type="Proteomes" id="UP001164020"/>
    </source>
</evidence>
<dbReference type="InterPro" id="IPR006140">
    <property type="entry name" value="D-isomer_DH_NAD-bd"/>
</dbReference>
<dbReference type="Pfam" id="PF02826">
    <property type="entry name" value="2-Hacid_dh_C"/>
    <property type="match status" value="1"/>
</dbReference>
<keyword evidence="5" id="KW-1185">Reference proteome</keyword>
<dbReference type="CDD" id="cd12165">
    <property type="entry name" value="2-Hacid_dh_6"/>
    <property type="match status" value="1"/>
</dbReference>
<evidence type="ECO:0000313" key="4">
    <source>
        <dbReference type="EMBL" id="WAP66904.1"/>
    </source>
</evidence>
<dbReference type="PANTHER" id="PTHR43333:SF1">
    <property type="entry name" value="D-ISOMER SPECIFIC 2-HYDROXYACID DEHYDROGENASE NAD-BINDING DOMAIN-CONTAINING PROTEIN"/>
    <property type="match status" value="1"/>
</dbReference>
<dbReference type="PANTHER" id="PTHR43333">
    <property type="entry name" value="2-HACID_DH_C DOMAIN-CONTAINING PROTEIN"/>
    <property type="match status" value="1"/>
</dbReference>
<keyword evidence="1" id="KW-0560">Oxidoreductase</keyword>
<gene>
    <name evidence="4" type="ORF">OH818_14655</name>
</gene>
<dbReference type="SUPFAM" id="SSF51735">
    <property type="entry name" value="NAD(P)-binding Rossmann-fold domains"/>
    <property type="match status" value="1"/>
</dbReference>
<dbReference type="EMBL" id="CP114029">
    <property type="protein sequence ID" value="WAP66904.1"/>
    <property type="molecule type" value="Genomic_DNA"/>
</dbReference>
<dbReference type="RefSeq" id="WP_268879349.1">
    <property type="nucleotide sequence ID" value="NZ_CP114029.1"/>
</dbReference>
<protein>
    <submittedName>
        <fullName evidence="4">2-hydroxyacid dehydrogenase</fullName>
    </submittedName>
</protein>
<accession>A0ABY7BVZ5</accession>
<name>A0ABY7BVZ5_9HYPH</name>
<reference evidence="4" key="1">
    <citation type="submission" date="2022-12" db="EMBL/GenBank/DDBJ databases">
        <title>Jiella pelagia sp. nov., isolated from phosphonate enriched culture of Northwest Pacific surface seawater.</title>
        <authorList>
            <person name="Shin D.Y."/>
            <person name="Hwang C.Y."/>
        </authorList>
    </citation>
    <scope>NUCLEOTIDE SEQUENCE</scope>
    <source>
        <strain evidence="4">HL-NP1</strain>
    </source>
</reference>
<dbReference type="Proteomes" id="UP001164020">
    <property type="component" value="Chromosome"/>
</dbReference>
<proteinExistence type="predicted"/>
<dbReference type="Gene3D" id="3.40.50.720">
    <property type="entry name" value="NAD(P)-binding Rossmann-like Domain"/>
    <property type="match status" value="2"/>
</dbReference>
<feature type="domain" description="D-isomer specific 2-hydroxyacid dehydrogenase NAD-binding" evidence="3">
    <location>
        <begin position="104"/>
        <end position="287"/>
    </location>
</feature>